<proteinExistence type="predicted"/>
<evidence type="ECO:0000313" key="2">
    <source>
        <dbReference type="Proteomes" id="UP000034324"/>
    </source>
</evidence>
<protein>
    <submittedName>
        <fullName evidence="1">Uncharacterized protein</fullName>
    </submittedName>
</protein>
<dbReference type="Proteomes" id="UP000034324">
    <property type="component" value="Unassembled WGS sequence"/>
</dbReference>
<organism evidence="1 2">
    <name type="scientific">Candidatus Daviesbacteria bacterium GW2011_GWF2_38_6</name>
    <dbReference type="NCBI Taxonomy" id="1618432"/>
    <lineage>
        <taxon>Bacteria</taxon>
        <taxon>Candidatus Daviesiibacteriota</taxon>
    </lineage>
</organism>
<reference evidence="1 2" key="1">
    <citation type="journal article" date="2015" name="Nature">
        <title>rRNA introns, odd ribosomes, and small enigmatic genomes across a large radiation of phyla.</title>
        <authorList>
            <person name="Brown C.T."/>
            <person name="Hug L.A."/>
            <person name="Thomas B.C."/>
            <person name="Sharon I."/>
            <person name="Castelle C.J."/>
            <person name="Singh A."/>
            <person name="Wilkins M.J."/>
            <person name="Williams K.H."/>
            <person name="Banfield J.F."/>
        </authorList>
    </citation>
    <scope>NUCLEOTIDE SEQUENCE [LARGE SCALE GENOMIC DNA]</scope>
</reference>
<accession>A0A0G0KML0</accession>
<name>A0A0G0KML0_9BACT</name>
<comment type="caution">
    <text evidence="1">The sequence shown here is derived from an EMBL/GenBank/DDBJ whole genome shotgun (WGS) entry which is preliminary data.</text>
</comment>
<dbReference type="AlphaFoldDB" id="A0A0G0KML0"/>
<evidence type="ECO:0000313" key="1">
    <source>
        <dbReference type="EMBL" id="KKQ76700.1"/>
    </source>
</evidence>
<sequence>MSFDAKTKKILTDIAKLRGNNTLIPFIGAGFSANIDNLPKWKEFVRNLNHYIERDTRININLEVVFNGNWMEATEYFYWVMGKDKQGNVLVEGKKIFQKTLLTEFDTLKYTKVDNDAEWKQHILLIDKFKKVYTTNWDRTIENVAFQRGPGYQTYICSINEEQMIVHKKKSQDYQKFNYLIEIYKYHGCYKEVDSIVASESDYYSRIRVLDKNPLDHALRNDLMRNNFIFIGYDLNDINVTYFLNQVRRLLITNENLYKFFIVKLTSKSNIDKKKEDFYKEHKNIILVPLLSNKEQADLNKEIAKEKKEENKRNIKQTLYKQKIIEFLNMI</sequence>
<dbReference type="EMBL" id="LBVC01000064">
    <property type="protein sequence ID" value="KKQ76700.1"/>
    <property type="molecule type" value="Genomic_DNA"/>
</dbReference>
<gene>
    <name evidence="1" type="ORF">US99_C0064G0002</name>
</gene>
<dbReference type="Pfam" id="PF13289">
    <property type="entry name" value="SIR2_2"/>
    <property type="match status" value="1"/>
</dbReference>